<dbReference type="AlphaFoldDB" id="A0A7C1FHS1"/>
<sequence>MISGAKSAAEVCRQYQLKPQLVTEWKATFLANAASAFQAEAQLREVQTRIVELERLVGRQALELEVAKKP</sequence>
<proteinExistence type="predicted"/>
<organism evidence="1">
    <name type="scientific">Caldilinea aerophila</name>
    <dbReference type="NCBI Taxonomy" id="133453"/>
    <lineage>
        <taxon>Bacteria</taxon>
        <taxon>Bacillati</taxon>
        <taxon>Chloroflexota</taxon>
        <taxon>Caldilineae</taxon>
        <taxon>Caldilineales</taxon>
        <taxon>Caldilineaceae</taxon>
        <taxon>Caldilinea</taxon>
    </lineage>
</organism>
<accession>A0A7C1FHS1</accession>
<evidence type="ECO:0008006" key="2">
    <source>
        <dbReference type="Google" id="ProtNLM"/>
    </source>
</evidence>
<comment type="caution">
    <text evidence="1">The sequence shown here is derived from an EMBL/GenBank/DDBJ whole genome shotgun (WGS) entry which is preliminary data.</text>
</comment>
<protein>
    <recommendedName>
        <fullName evidence="2">Transposase</fullName>
    </recommendedName>
</protein>
<reference evidence="1" key="1">
    <citation type="journal article" date="2020" name="mSystems">
        <title>Genome- and Community-Level Interaction Insights into Carbon Utilization and Element Cycling Functions of Hydrothermarchaeota in Hydrothermal Sediment.</title>
        <authorList>
            <person name="Zhou Z."/>
            <person name="Liu Y."/>
            <person name="Xu W."/>
            <person name="Pan J."/>
            <person name="Luo Z.H."/>
            <person name="Li M."/>
        </authorList>
    </citation>
    <scope>NUCLEOTIDE SEQUENCE [LARGE SCALE GENOMIC DNA]</scope>
    <source>
        <strain evidence="1">SpSt-289</strain>
    </source>
</reference>
<evidence type="ECO:0000313" key="1">
    <source>
        <dbReference type="EMBL" id="HDX33117.1"/>
    </source>
</evidence>
<dbReference type="EMBL" id="DSMG01000175">
    <property type="protein sequence ID" value="HDX33117.1"/>
    <property type="molecule type" value="Genomic_DNA"/>
</dbReference>
<gene>
    <name evidence="1" type="ORF">ENQ20_16755</name>
</gene>
<name>A0A7C1FHS1_9CHLR</name>